<dbReference type="GeneID" id="79316116"/>
<gene>
    <name evidence="1" type="ORF">ACFQPE_10530</name>
</gene>
<dbReference type="EMBL" id="JBHTBF010000002">
    <property type="protein sequence ID" value="MFC7317227.1"/>
    <property type="molecule type" value="Genomic_DNA"/>
</dbReference>
<evidence type="ECO:0000313" key="2">
    <source>
        <dbReference type="Proteomes" id="UP001596547"/>
    </source>
</evidence>
<comment type="caution">
    <text evidence="1">The sequence shown here is derived from an EMBL/GenBank/DDBJ whole genome shotgun (WGS) entry which is preliminary data.</text>
</comment>
<reference evidence="1 2" key="1">
    <citation type="journal article" date="2019" name="Int. J. Syst. Evol. Microbiol.">
        <title>The Global Catalogue of Microorganisms (GCM) 10K type strain sequencing project: providing services to taxonomists for standard genome sequencing and annotation.</title>
        <authorList>
            <consortium name="The Broad Institute Genomics Platform"/>
            <consortium name="The Broad Institute Genome Sequencing Center for Infectious Disease"/>
            <person name="Wu L."/>
            <person name="Ma J."/>
        </authorList>
    </citation>
    <scope>NUCLEOTIDE SEQUENCE [LARGE SCALE GENOMIC DNA]</scope>
    <source>
        <strain evidence="1 2">PSR21</strain>
    </source>
</reference>
<sequence length="58" mass="6107">MPDVTRRRATSADLDYVESLLSANGLPTDGVRDGTAAFYVVADGEPVGVGGLGRRLDR</sequence>
<evidence type="ECO:0008006" key="3">
    <source>
        <dbReference type="Google" id="ProtNLM"/>
    </source>
</evidence>
<accession>A0ABD6AA68</accession>
<dbReference type="Proteomes" id="UP001596547">
    <property type="component" value="Unassembled WGS sequence"/>
</dbReference>
<proteinExistence type="predicted"/>
<protein>
    <recommendedName>
        <fullName evidence="3">GNAT family N-acetyltransferase</fullName>
    </recommendedName>
</protein>
<name>A0ABD6AA68_9EURY</name>
<evidence type="ECO:0000313" key="1">
    <source>
        <dbReference type="EMBL" id="MFC7317227.1"/>
    </source>
</evidence>
<organism evidence="1 2">
    <name type="scientific">Halomarina halobia</name>
    <dbReference type="NCBI Taxonomy" id="3033386"/>
    <lineage>
        <taxon>Archaea</taxon>
        <taxon>Methanobacteriati</taxon>
        <taxon>Methanobacteriota</taxon>
        <taxon>Stenosarchaea group</taxon>
        <taxon>Halobacteria</taxon>
        <taxon>Halobacteriales</taxon>
        <taxon>Natronomonadaceae</taxon>
        <taxon>Halomarina</taxon>
    </lineage>
</organism>
<keyword evidence="2" id="KW-1185">Reference proteome</keyword>
<dbReference type="AlphaFoldDB" id="A0ABD6AA68"/>
<dbReference type="RefSeq" id="WP_276303521.1">
    <property type="nucleotide sequence ID" value="NZ_CP119992.1"/>
</dbReference>